<name>A0A4Z2HCL3_9TELE</name>
<dbReference type="Proteomes" id="UP000314294">
    <property type="component" value="Unassembled WGS sequence"/>
</dbReference>
<comment type="caution">
    <text evidence="1">The sequence shown here is derived from an EMBL/GenBank/DDBJ whole genome shotgun (WGS) entry which is preliminary data.</text>
</comment>
<reference evidence="1 2" key="1">
    <citation type="submission" date="2019-03" db="EMBL/GenBank/DDBJ databases">
        <title>First draft genome of Liparis tanakae, snailfish: a comprehensive survey of snailfish specific genes.</title>
        <authorList>
            <person name="Kim W."/>
            <person name="Song I."/>
            <person name="Jeong J.-H."/>
            <person name="Kim D."/>
            <person name="Kim S."/>
            <person name="Ryu S."/>
            <person name="Song J.Y."/>
            <person name="Lee S.K."/>
        </authorList>
    </citation>
    <scope>NUCLEOTIDE SEQUENCE [LARGE SCALE GENOMIC DNA]</scope>
    <source>
        <tissue evidence="1">Muscle</tissue>
    </source>
</reference>
<proteinExistence type="predicted"/>
<keyword evidence="2" id="KW-1185">Reference proteome</keyword>
<sequence length="90" mass="9744">MKHCGRLSCSIMWYARSAEEKTFTCSSLPAPELKCPSRPLSCEGCRVRAPPASLNMAHLSSRLSRFDMGRARGLLGDGETQGGNGQEADI</sequence>
<evidence type="ECO:0000313" key="1">
    <source>
        <dbReference type="EMBL" id="TNN63608.1"/>
    </source>
</evidence>
<accession>A0A4Z2HCL3</accession>
<dbReference type="AlphaFoldDB" id="A0A4Z2HCL3"/>
<evidence type="ECO:0000313" key="2">
    <source>
        <dbReference type="Proteomes" id="UP000314294"/>
    </source>
</evidence>
<gene>
    <name evidence="1" type="ORF">EYF80_026144</name>
</gene>
<protein>
    <submittedName>
        <fullName evidence="1">Uncharacterized protein</fullName>
    </submittedName>
</protein>
<organism evidence="1 2">
    <name type="scientific">Liparis tanakae</name>
    <name type="common">Tanaka's snailfish</name>
    <dbReference type="NCBI Taxonomy" id="230148"/>
    <lineage>
        <taxon>Eukaryota</taxon>
        <taxon>Metazoa</taxon>
        <taxon>Chordata</taxon>
        <taxon>Craniata</taxon>
        <taxon>Vertebrata</taxon>
        <taxon>Euteleostomi</taxon>
        <taxon>Actinopterygii</taxon>
        <taxon>Neopterygii</taxon>
        <taxon>Teleostei</taxon>
        <taxon>Neoteleostei</taxon>
        <taxon>Acanthomorphata</taxon>
        <taxon>Eupercaria</taxon>
        <taxon>Perciformes</taxon>
        <taxon>Cottioidei</taxon>
        <taxon>Cottales</taxon>
        <taxon>Liparidae</taxon>
        <taxon>Liparis</taxon>
    </lineage>
</organism>
<dbReference type="EMBL" id="SRLO01000269">
    <property type="protein sequence ID" value="TNN63608.1"/>
    <property type="molecule type" value="Genomic_DNA"/>
</dbReference>